<comment type="caution">
    <text evidence="2">The sequence shown here is derived from an EMBL/GenBank/DDBJ whole genome shotgun (WGS) entry which is preliminary data.</text>
</comment>
<sequence>MQVLSSSFLCKSGYPSGQVFLFVCCTALACVGTLDQNEGWFHARLFLANSSTVSITSMILLLYRS</sequence>
<keyword evidence="3" id="KW-1185">Reference proteome</keyword>
<dbReference type="AlphaFoldDB" id="A0A7W0BYK2"/>
<gene>
    <name evidence="2" type="ORF">HNR31_001416</name>
</gene>
<dbReference type="Proteomes" id="UP000523087">
    <property type="component" value="Unassembled WGS sequence"/>
</dbReference>
<evidence type="ECO:0000313" key="2">
    <source>
        <dbReference type="EMBL" id="MBA2874645.1"/>
    </source>
</evidence>
<evidence type="ECO:0000256" key="1">
    <source>
        <dbReference type="SAM" id="Phobius"/>
    </source>
</evidence>
<feature type="transmembrane region" description="Helical" evidence="1">
    <location>
        <begin position="40"/>
        <end position="63"/>
    </location>
</feature>
<dbReference type="EMBL" id="JACDUT010000004">
    <property type="protein sequence ID" value="MBA2874645.1"/>
    <property type="molecule type" value="Genomic_DNA"/>
</dbReference>
<feature type="transmembrane region" description="Helical" evidence="1">
    <location>
        <begin position="12"/>
        <end position="34"/>
    </location>
</feature>
<organism evidence="2 3">
    <name type="scientific">Thermaerobacillus caldiproteolyticus</name>
    <dbReference type="NCBI Taxonomy" id="247480"/>
    <lineage>
        <taxon>Bacteria</taxon>
        <taxon>Bacillati</taxon>
        <taxon>Bacillota</taxon>
        <taxon>Bacilli</taxon>
        <taxon>Bacillales</taxon>
        <taxon>Anoxybacillaceae</taxon>
        <taxon>Thermaerobacillus</taxon>
    </lineage>
</organism>
<evidence type="ECO:0000313" key="3">
    <source>
        <dbReference type="Proteomes" id="UP000523087"/>
    </source>
</evidence>
<proteinExistence type="predicted"/>
<accession>A0A7W0BYK2</accession>
<keyword evidence="1" id="KW-0812">Transmembrane</keyword>
<keyword evidence="1" id="KW-0472">Membrane</keyword>
<keyword evidence="1" id="KW-1133">Transmembrane helix</keyword>
<name>A0A7W0BYK2_9BACL</name>
<protein>
    <submittedName>
        <fullName evidence="2">Uncharacterized protein</fullName>
    </submittedName>
</protein>
<reference evidence="2 3" key="1">
    <citation type="submission" date="2020-07" db="EMBL/GenBank/DDBJ databases">
        <title>Genomic Encyclopedia of Type Strains, Phase IV (KMG-IV): sequencing the most valuable type-strain genomes for metagenomic binning, comparative biology and taxonomic classification.</title>
        <authorList>
            <person name="Goeker M."/>
        </authorList>
    </citation>
    <scope>NUCLEOTIDE SEQUENCE [LARGE SCALE GENOMIC DNA]</scope>
    <source>
        <strain evidence="2 3">DSM 15730</strain>
    </source>
</reference>